<dbReference type="OrthoDB" id="9806195at2"/>
<dbReference type="eggNOG" id="COG0633">
    <property type="taxonomic scope" value="Bacteria"/>
</dbReference>
<sequence length="95" mass="11107">MNLIIFNCKIFIDTKKPYHIKYLHDKKIPRSLLETLEIHNIPINYQCRSGYCGSCRANLQFGIVQYYIQPLASFFSSTEILTCCCYPITHITLKI</sequence>
<dbReference type="Proteomes" id="UP000002192">
    <property type="component" value="Chromosome"/>
</dbReference>
<organism evidence="2 3">
    <name type="scientific">Blochmanniella floridana</name>
    <dbReference type="NCBI Taxonomy" id="203907"/>
    <lineage>
        <taxon>Bacteria</taxon>
        <taxon>Pseudomonadati</taxon>
        <taxon>Pseudomonadota</taxon>
        <taxon>Gammaproteobacteria</taxon>
        <taxon>Enterobacterales</taxon>
        <taxon>Enterobacteriaceae</taxon>
        <taxon>ant endosymbionts</taxon>
        <taxon>Candidatus Blochmanniella</taxon>
    </lineage>
</organism>
<proteinExistence type="predicted"/>
<accession>Q7VRW5</accession>
<dbReference type="InterPro" id="IPR006058">
    <property type="entry name" value="2Fe2S_fd_BS"/>
</dbReference>
<evidence type="ECO:0000313" key="3">
    <source>
        <dbReference type="Proteomes" id="UP000002192"/>
    </source>
</evidence>
<dbReference type="InterPro" id="IPR012675">
    <property type="entry name" value="Beta-grasp_dom_sf"/>
</dbReference>
<dbReference type="AlphaFoldDB" id="Q7VRW5"/>
<evidence type="ECO:0000259" key="1">
    <source>
        <dbReference type="Pfam" id="PF00111"/>
    </source>
</evidence>
<dbReference type="PROSITE" id="PS00197">
    <property type="entry name" value="2FE2S_FER_1"/>
    <property type="match status" value="1"/>
</dbReference>
<name>Q7VRW5_BLOFL</name>
<reference evidence="2 3" key="1">
    <citation type="journal article" date="2003" name="Proc. Natl. Acad. Sci. U.S.A.">
        <title>The genome sequence of Blochmannia floridanus: comparative analysis of reduced genomes.</title>
        <authorList>
            <person name="Gil R."/>
            <person name="Silva F.J."/>
            <person name="Zientz E."/>
            <person name="Delmotte F."/>
            <person name="Gonzalez-Candelas F."/>
            <person name="Latorre A."/>
            <person name="Rausell C."/>
            <person name="Kramerbeek J."/>
            <person name="Gadau J."/>
            <person name="Hoelldobler B."/>
            <person name="van Ham R.C.H.J."/>
            <person name="Gross R."/>
            <person name="Moya A."/>
        </authorList>
    </citation>
    <scope>NUCLEOTIDE SEQUENCE [LARGE SCALE GENOMIC DNA]</scope>
</reference>
<dbReference type="KEGG" id="bfl:Bfl480"/>
<dbReference type="SUPFAM" id="SSF54292">
    <property type="entry name" value="2Fe-2S ferredoxin-like"/>
    <property type="match status" value="1"/>
</dbReference>
<dbReference type="InterPro" id="IPR001041">
    <property type="entry name" value="2Fe-2S_ferredoxin-type"/>
</dbReference>
<evidence type="ECO:0000313" key="2">
    <source>
        <dbReference type="EMBL" id="CAD83169.1"/>
    </source>
</evidence>
<feature type="domain" description="2Fe-2S ferredoxin-type" evidence="1">
    <location>
        <begin position="30"/>
        <end position="87"/>
    </location>
</feature>
<protein>
    <submittedName>
        <fullName evidence="2">Ferredoxin</fullName>
    </submittedName>
</protein>
<keyword evidence="3" id="KW-1185">Reference proteome</keyword>
<dbReference type="HOGENOM" id="CLU_082632_6_3_6"/>
<dbReference type="CDD" id="cd00207">
    <property type="entry name" value="fer2"/>
    <property type="match status" value="1"/>
</dbReference>
<dbReference type="EMBL" id="BX248583">
    <property type="protein sequence ID" value="CAD83169.1"/>
    <property type="molecule type" value="Genomic_DNA"/>
</dbReference>
<dbReference type="NCBIfam" id="NF007985">
    <property type="entry name" value="PRK10713.1"/>
    <property type="match status" value="1"/>
</dbReference>
<dbReference type="Pfam" id="PF00111">
    <property type="entry name" value="Fer2"/>
    <property type="match status" value="1"/>
</dbReference>
<dbReference type="GO" id="GO:0051537">
    <property type="term" value="F:2 iron, 2 sulfur cluster binding"/>
    <property type="evidence" value="ECO:0007669"/>
    <property type="project" value="InterPro"/>
</dbReference>
<dbReference type="InterPro" id="IPR036010">
    <property type="entry name" value="2Fe-2S_ferredoxin-like_sf"/>
</dbReference>
<dbReference type="STRING" id="203907.Bfl480"/>
<dbReference type="Gene3D" id="3.10.20.30">
    <property type="match status" value="1"/>
</dbReference>
<gene>
    <name evidence="2" type="primary">yfaE</name>
    <name evidence="2" type="ordered locus">Bfl480</name>
</gene>